<reference evidence="5 6" key="1">
    <citation type="submission" date="2016-10" db="EMBL/GenBank/DDBJ databases">
        <authorList>
            <person name="Varghese N."/>
            <person name="Submissions S."/>
        </authorList>
    </citation>
    <scope>NUCLEOTIDE SEQUENCE [LARGE SCALE GENOMIC DNA]</scope>
    <source>
        <strain evidence="5 6">DSM 18839</strain>
    </source>
</reference>
<evidence type="ECO:0000259" key="4">
    <source>
        <dbReference type="PROSITE" id="PS51186"/>
    </source>
</evidence>
<keyword evidence="6" id="KW-1185">Reference proteome</keyword>
<dbReference type="InterPro" id="IPR050832">
    <property type="entry name" value="Bact_Acetyltransf"/>
</dbReference>
<comment type="caution">
    <text evidence="5">The sequence shown here is derived from an EMBL/GenBank/DDBJ whole genome shotgun (WGS) entry which is preliminary data.</text>
</comment>
<dbReference type="GO" id="GO:0005840">
    <property type="term" value="C:ribosome"/>
    <property type="evidence" value="ECO:0007669"/>
    <property type="project" value="UniProtKB-KW"/>
</dbReference>
<keyword evidence="1" id="KW-0808">Transferase</keyword>
<feature type="domain" description="N-acetyltransferase" evidence="4">
    <location>
        <begin position="3"/>
        <end position="162"/>
    </location>
</feature>
<dbReference type="RefSeq" id="WP_245701889.1">
    <property type="nucleotide sequence ID" value="NZ_FNBW01000001.1"/>
</dbReference>
<keyword evidence="2" id="KW-0012">Acyltransferase</keyword>
<dbReference type="Gene3D" id="3.40.630.30">
    <property type="match status" value="2"/>
</dbReference>
<evidence type="ECO:0000313" key="5">
    <source>
        <dbReference type="EMBL" id="SDF13821.1"/>
    </source>
</evidence>
<name>A0A8G2BGC1_9PROT</name>
<feature type="compositionally biased region" description="Polar residues" evidence="3">
    <location>
        <begin position="332"/>
        <end position="347"/>
    </location>
</feature>
<gene>
    <name evidence="5" type="ORF">SAMN05660686_00412</name>
</gene>
<dbReference type="SUPFAM" id="SSF55729">
    <property type="entry name" value="Acyl-CoA N-acyltransferases (Nat)"/>
    <property type="match status" value="2"/>
</dbReference>
<proteinExistence type="predicted"/>
<keyword evidence="5" id="KW-0687">Ribonucleoprotein</keyword>
<protein>
    <submittedName>
        <fullName evidence="5">Ribosomal protein S18 acetylase RimI</fullName>
    </submittedName>
</protein>
<dbReference type="GO" id="GO:0016747">
    <property type="term" value="F:acyltransferase activity, transferring groups other than amino-acyl groups"/>
    <property type="evidence" value="ECO:0007669"/>
    <property type="project" value="InterPro"/>
</dbReference>
<sequence>MSLTFRPIETDDIDGIVDLWERCGLLVPHNDPRRDIESARRAPDSDILVAHVLGKVVASVMVGYDGHRGWVYYVAVDPNRRRASMGRQVMKAAEAWMKTRGVPKAELLIRDTNAQVRDFYAKLGWSEEPRVVMSKPMVDAPAIGLGTVDTVVTSLEMLNRPTRPSPHPPASMRTALIRAEPPTVSFYRYLYNTVGGDWTWVSRRLMDDAELTGHITDPKVEIYVLYVDGAPAGYGEIDRRRNDGNVELAYFGLMPEFIGRGVGRYLLDTVIDIAWTGPTTRLWVHTCDLDHPRAIGTYQKAGFVPFDQYVETLPDPRLAGLPIPQRRPTPSDAVSLSGNDTVTPIRR</sequence>
<evidence type="ECO:0000313" key="6">
    <source>
        <dbReference type="Proteomes" id="UP000198615"/>
    </source>
</evidence>
<evidence type="ECO:0000256" key="2">
    <source>
        <dbReference type="ARBA" id="ARBA00023315"/>
    </source>
</evidence>
<accession>A0A8G2BGC1</accession>
<keyword evidence="5" id="KW-0689">Ribosomal protein</keyword>
<dbReference type="EMBL" id="FNBW01000001">
    <property type="protein sequence ID" value="SDF13821.1"/>
    <property type="molecule type" value="Genomic_DNA"/>
</dbReference>
<feature type="domain" description="N-acetyltransferase" evidence="4">
    <location>
        <begin position="175"/>
        <end position="324"/>
    </location>
</feature>
<dbReference type="PROSITE" id="PS51186">
    <property type="entry name" value="GNAT"/>
    <property type="match status" value="2"/>
</dbReference>
<dbReference type="AlphaFoldDB" id="A0A8G2BGC1"/>
<organism evidence="5 6">
    <name type="scientific">Thalassobaculum litoreum DSM 18839</name>
    <dbReference type="NCBI Taxonomy" id="1123362"/>
    <lineage>
        <taxon>Bacteria</taxon>
        <taxon>Pseudomonadati</taxon>
        <taxon>Pseudomonadota</taxon>
        <taxon>Alphaproteobacteria</taxon>
        <taxon>Rhodospirillales</taxon>
        <taxon>Thalassobaculaceae</taxon>
        <taxon>Thalassobaculum</taxon>
    </lineage>
</organism>
<dbReference type="InterPro" id="IPR016181">
    <property type="entry name" value="Acyl_CoA_acyltransferase"/>
</dbReference>
<evidence type="ECO:0000256" key="1">
    <source>
        <dbReference type="ARBA" id="ARBA00022679"/>
    </source>
</evidence>
<dbReference type="NCBIfam" id="NF002959">
    <property type="entry name" value="PRK03624.1"/>
    <property type="match status" value="1"/>
</dbReference>
<feature type="region of interest" description="Disordered" evidence="3">
    <location>
        <begin position="322"/>
        <end position="347"/>
    </location>
</feature>
<dbReference type="InterPro" id="IPR000182">
    <property type="entry name" value="GNAT_dom"/>
</dbReference>
<dbReference type="Pfam" id="PF00583">
    <property type="entry name" value="Acetyltransf_1"/>
    <property type="match status" value="2"/>
</dbReference>
<evidence type="ECO:0000256" key="3">
    <source>
        <dbReference type="SAM" id="MobiDB-lite"/>
    </source>
</evidence>
<dbReference type="Proteomes" id="UP000198615">
    <property type="component" value="Unassembled WGS sequence"/>
</dbReference>
<dbReference type="PANTHER" id="PTHR43877">
    <property type="entry name" value="AMINOALKYLPHOSPHONATE N-ACETYLTRANSFERASE-RELATED-RELATED"/>
    <property type="match status" value="1"/>
</dbReference>
<dbReference type="CDD" id="cd04301">
    <property type="entry name" value="NAT_SF"/>
    <property type="match status" value="2"/>
</dbReference>